<keyword evidence="13" id="KW-1185">Reference proteome</keyword>
<keyword evidence="7" id="KW-0406">Ion transport</keyword>
<keyword evidence="4" id="KW-0410">Iron transport</keyword>
<dbReference type="Gene3D" id="2.40.170.20">
    <property type="entry name" value="TonB-dependent receptor, beta-barrel domain"/>
    <property type="match status" value="1"/>
</dbReference>
<evidence type="ECO:0000256" key="4">
    <source>
        <dbReference type="ARBA" id="ARBA00022496"/>
    </source>
</evidence>
<keyword evidence="6" id="KW-0408">Iron</keyword>
<keyword evidence="8" id="KW-0798">TonB box</keyword>
<dbReference type="InterPro" id="IPR000531">
    <property type="entry name" value="Beta-barrel_TonB"/>
</dbReference>
<organism evidence="12 13">
    <name type="scientific">Novosphingobium organovorum</name>
    <dbReference type="NCBI Taxonomy" id="2930092"/>
    <lineage>
        <taxon>Bacteria</taxon>
        <taxon>Pseudomonadati</taxon>
        <taxon>Pseudomonadota</taxon>
        <taxon>Alphaproteobacteria</taxon>
        <taxon>Sphingomonadales</taxon>
        <taxon>Sphingomonadaceae</taxon>
        <taxon>Novosphingobium</taxon>
    </lineage>
</organism>
<accession>A0ABT0BIR8</accession>
<keyword evidence="5" id="KW-0812">Transmembrane</keyword>
<proteinExistence type="predicted"/>
<dbReference type="InterPro" id="IPR039426">
    <property type="entry name" value="TonB-dep_rcpt-like"/>
</dbReference>
<gene>
    <name evidence="12" type="ORF">MTR62_19955</name>
</gene>
<dbReference type="PANTHER" id="PTHR32552">
    <property type="entry name" value="FERRICHROME IRON RECEPTOR-RELATED"/>
    <property type="match status" value="1"/>
</dbReference>
<evidence type="ECO:0000256" key="8">
    <source>
        <dbReference type="ARBA" id="ARBA00023077"/>
    </source>
</evidence>
<evidence type="ECO:0000256" key="2">
    <source>
        <dbReference type="ARBA" id="ARBA00022448"/>
    </source>
</evidence>
<dbReference type="Pfam" id="PF00593">
    <property type="entry name" value="TonB_dep_Rec_b-barrel"/>
    <property type="match status" value="1"/>
</dbReference>
<evidence type="ECO:0000256" key="5">
    <source>
        <dbReference type="ARBA" id="ARBA00022692"/>
    </source>
</evidence>
<evidence type="ECO:0000313" key="12">
    <source>
        <dbReference type="EMBL" id="MCJ2184942.1"/>
    </source>
</evidence>
<evidence type="ECO:0000256" key="1">
    <source>
        <dbReference type="ARBA" id="ARBA00004571"/>
    </source>
</evidence>
<comment type="caution">
    <text evidence="12">The sequence shown here is derived from an EMBL/GenBank/DDBJ whole genome shotgun (WGS) entry which is preliminary data.</text>
</comment>
<evidence type="ECO:0000256" key="7">
    <source>
        <dbReference type="ARBA" id="ARBA00023065"/>
    </source>
</evidence>
<reference evidence="12" key="1">
    <citation type="submission" date="2022-03" db="EMBL/GenBank/DDBJ databases">
        <title>Identification of a novel bacterium isolated from mangrove sediments.</title>
        <authorList>
            <person name="Pan X."/>
        </authorList>
    </citation>
    <scope>NUCLEOTIDE SEQUENCE</scope>
    <source>
        <strain evidence="12">B1949</strain>
    </source>
</reference>
<dbReference type="PANTHER" id="PTHR32552:SF81">
    <property type="entry name" value="TONB-DEPENDENT OUTER MEMBRANE RECEPTOR"/>
    <property type="match status" value="1"/>
</dbReference>
<name>A0ABT0BIR8_9SPHN</name>
<keyword evidence="10" id="KW-0998">Cell outer membrane</keyword>
<keyword evidence="12" id="KW-0675">Receptor</keyword>
<dbReference type="RefSeq" id="WP_244024240.1">
    <property type="nucleotide sequence ID" value="NZ_JALHLF010000177.1"/>
</dbReference>
<evidence type="ECO:0000256" key="10">
    <source>
        <dbReference type="ARBA" id="ARBA00023237"/>
    </source>
</evidence>
<keyword evidence="9" id="KW-0472">Membrane</keyword>
<comment type="subcellular location">
    <subcellularLocation>
        <location evidence="1">Cell outer membrane</location>
        <topology evidence="1">Multi-pass membrane protein</topology>
    </subcellularLocation>
</comment>
<dbReference type="EMBL" id="JALHLF010000177">
    <property type="protein sequence ID" value="MCJ2184942.1"/>
    <property type="molecule type" value="Genomic_DNA"/>
</dbReference>
<keyword evidence="2" id="KW-0813">Transport</keyword>
<sequence length="470" mass="50729">MRLPFRDRFWLASLDGHGAIGTIGLDMTLAHTRWTPHRRIDDTVVMQSYLGSASGCANYFALGGAACNAAQQESFDGFVRASGPAVLDQPFQVDSTLAELRASGTGSLDWTAGAYAAQRIDRGETQTYQVDTTSGLPLADAVSSYKRDFRTRLLDYALFADGTLDLQGGLSLALGGRYFLYRRAARGTVSLPSRIVEPYTASSFDAHYRAHGFVGRARIDLRPGHGVLAYAQVASGFRPGGINVVPGLPDADASYRDDRLVNFELGTRVTLPEAGLHVDLTGFHQLWSHMQYGATSTDGGYSFITNLGAARISGVEASVSWEGLAGLRTRLAATYTDARLSRDQDSTAATASGRKGDRLLYVAPLAVSSSLSYETAIGAGFALEGGLDARYVGPSYSAFPDSTQLTRLRMGDMVTLDADLGVSRKADRLSFFVENLTGTRAVVWAGTVMGTDTVRRTRRRQLGLRYSRTF</sequence>
<evidence type="ECO:0000256" key="9">
    <source>
        <dbReference type="ARBA" id="ARBA00023136"/>
    </source>
</evidence>
<protein>
    <submittedName>
        <fullName evidence="12">TonB-dependent receptor</fullName>
    </submittedName>
</protein>
<dbReference type="InterPro" id="IPR036942">
    <property type="entry name" value="Beta-barrel_TonB_sf"/>
</dbReference>
<feature type="domain" description="TonB-dependent receptor-like beta-barrel" evidence="11">
    <location>
        <begin position="88"/>
        <end position="436"/>
    </location>
</feature>
<evidence type="ECO:0000313" key="13">
    <source>
        <dbReference type="Proteomes" id="UP001162881"/>
    </source>
</evidence>
<evidence type="ECO:0000256" key="3">
    <source>
        <dbReference type="ARBA" id="ARBA00022452"/>
    </source>
</evidence>
<dbReference type="SUPFAM" id="SSF56935">
    <property type="entry name" value="Porins"/>
    <property type="match status" value="1"/>
</dbReference>
<dbReference type="Proteomes" id="UP001162881">
    <property type="component" value="Unassembled WGS sequence"/>
</dbReference>
<evidence type="ECO:0000256" key="6">
    <source>
        <dbReference type="ARBA" id="ARBA00023004"/>
    </source>
</evidence>
<keyword evidence="3" id="KW-1134">Transmembrane beta strand</keyword>
<evidence type="ECO:0000259" key="11">
    <source>
        <dbReference type="Pfam" id="PF00593"/>
    </source>
</evidence>